<dbReference type="InterPro" id="IPR012337">
    <property type="entry name" value="RNaseH-like_sf"/>
</dbReference>
<dbReference type="OrthoDB" id="407598at2759"/>
<feature type="region of interest" description="Disordered" evidence="1">
    <location>
        <begin position="133"/>
        <end position="156"/>
    </location>
</feature>
<gene>
    <name evidence="2" type="ORF">CR513_55816</name>
</gene>
<evidence type="ECO:0008006" key="4">
    <source>
        <dbReference type="Google" id="ProtNLM"/>
    </source>
</evidence>
<dbReference type="STRING" id="157652.A0A371EHJ4"/>
<name>A0A371EHJ4_MUCPR</name>
<evidence type="ECO:0000313" key="2">
    <source>
        <dbReference type="EMBL" id="RDX65523.1"/>
    </source>
</evidence>
<reference evidence="2" key="1">
    <citation type="submission" date="2018-05" db="EMBL/GenBank/DDBJ databases">
        <title>Draft genome of Mucuna pruriens seed.</title>
        <authorList>
            <person name="Nnadi N.E."/>
            <person name="Vos R."/>
            <person name="Hasami M.H."/>
            <person name="Devisetty U.K."/>
            <person name="Aguiy J.C."/>
        </authorList>
    </citation>
    <scope>NUCLEOTIDE SEQUENCE [LARGE SCALE GENOMIC DNA]</scope>
    <source>
        <strain evidence="2">JCA_2017</strain>
    </source>
</reference>
<dbReference type="SUPFAM" id="SSF53098">
    <property type="entry name" value="Ribonuclease H-like"/>
    <property type="match status" value="1"/>
</dbReference>
<dbReference type="GO" id="GO:0003676">
    <property type="term" value="F:nucleic acid binding"/>
    <property type="evidence" value="ECO:0007669"/>
    <property type="project" value="InterPro"/>
</dbReference>
<dbReference type="Gene3D" id="3.30.420.10">
    <property type="entry name" value="Ribonuclease H-like superfamily/Ribonuclease H"/>
    <property type="match status" value="1"/>
</dbReference>
<dbReference type="PANTHER" id="PTHR35046">
    <property type="entry name" value="ZINC KNUCKLE (CCHC-TYPE) FAMILY PROTEIN"/>
    <property type="match status" value="1"/>
</dbReference>
<dbReference type="PANTHER" id="PTHR35046:SF9">
    <property type="entry name" value="RNA-DIRECTED DNA POLYMERASE"/>
    <property type="match status" value="1"/>
</dbReference>
<dbReference type="EMBL" id="QJKJ01013860">
    <property type="protein sequence ID" value="RDX65523.1"/>
    <property type="molecule type" value="Genomic_DNA"/>
</dbReference>
<keyword evidence="3" id="KW-1185">Reference proteome</keyword>
<feature type="compositionally biased region" description="Basic and acidic residues" evidence="1">
    <location>
        <begin position="144"/>
        <end position="154"/>
    </location>
</feature>
<accession>A0A371EHJ4</accession>
<feature type="non-terminal residue" evidence="2">
    <location>
        <position position="1"/>
    </location>
</feature>
<comment type="caution">
    <text evidence="2">The sequence shown here is derived from an EMBL/GenBank/DDBJ whole genome shotgun (WGS) entry which is preliminary data.</text>
</comment>
<dbReference type="AlphaFoldDB" id="A0A371EHJ4"/>
<proteinExistence type="predicted"/>
<dbReference type="InterPro" id="IPR036397">
    <property type="entry name" value="RNaseH_sf"/>
</dbReference>
<protein>
    <recommendedName>
        <fullName evidence="4">Integrase catalytic domain-containing protein</fullName>
    </recommendedName>
</protein>
<organism evidence="2 3">
    <name type="scientific">Mucuna pruriens</name>
    <name type="common">Velvet bean</name>
    <name type="synonym">Dolichos pruriens</name>
    <dbReference type="NCBI Taxonomy" id="157652"/>
    <lineage>
        <taxon>Eukaryota</taxon>
        <taxon>Viridiplantae</taxon>
        <taxon>Streptophyta</taxon>
        <taxon>Embryophyta</taxon>
        <taxon>Tracheophyta</taxon>
        <taxon>Spermatophyta</taxon>
        <taxon>Magnoliopsida</taxon>
        <taxon>eudicotyledons</taxon>
        <taxon>Gunneridae</taxon>
        <taxon>Pentapetalae</taxon>
        <taxon>rosids</taxon>
        <taxon>fabids</taxon>
        <taxon>Fabales</taxon>
        <taxon>Fabaceae</taxon>
        <taxon>Papilionoideae</taxon>
        <taxon>50 kb inversion clade</taxon>
        <taxon>NPAAA clade</taxon>
        <taxon>indigoferoid/millettioid clade</taxon>
        <taxon>Phaseoleae</taxon>
        <taxon>Mucuna</taxon>
    </lineage>
</organism>
<evidence type="ECO:0000256" key="1">
    <source>
        <dbReference type="SAM" id="MobiDB-lite"/>
    </source>
</evidence>
<evidence type="ECO:0000313" key="3">
    <source>
        <dbReference type="Proteomes" id="UP000257109"/>
    </source>
</evidence>
<sequence length="306" mass="35137">MHRIFVICLVCNMSKSKASSNGLYTPISIRTVPWIDLSMDFELSLPRTHNGRDYIFIVVDRFSKMAHFILCHKTDDACHVANLFCREVVRLHGLSKSIVSNSVCKPKAMLTFMSFFDASMDNSDLRTNCFQERESDMNQGDQEDSQRDLARTTRESLQGPLTWGRLKKLEVEVQRNKDLLKGQRESKTRSTLFTHNLRKALLVGFTGVGLSTRAPSVEDLGRVRQSTRVILIMNHPNPKFWIPNRITSTFTCVRETHNEIISFPRTWKSEKHRRCIPHSLPSRSLIISPKVPPHSLSTIDTTWHKG</sequence>
<dbReference type="Proteomes" id="UP000257109">
    <property type="component" value="Unassembled WGS sequence"/>
</dbReference>